<dbReference type="EMBL" id="AP025183">
    <property type="protein sequence ID" value="BDB53082.1"/>
    <property type="molecule type" value="Genomic_DNA"/>
</dbReference>
<accession>A0ABM7UZR6</accession>
<dbReference type="Proteomes" id="UP001319865">
    <property type="component" value="Chromosome"/>
</dbReference>
<keyword evidence="2" id="KW-1185">Reference proteome</keyword>
<organism evidence="1 2">
    <name type="scientific">Flavobacterium ammonificans</name>
    <dbReference type="NCBI Taxonomy" id="1751056"/>
    <lineage>
        <taxon>Bacteria</taxon>
        <taxon>Pseudomonadati</taxon>
        <taxon>Bacteroidota</taxon>
        <taxon>Flavobacteriia</taxon>
        <taxon>Flavobacteriales</taxon>
        <taxon>Flavobacteriaceae</taxon>
        <taxon>Flavobacterium</taxon>
    </lineage>
</organism>
<reference evidence="1 2" key="1">
    <citation type="journal article" date="2022" name="Int. J. Syst. Evol. Microbiol.">
        <title>Flavobacterium ammonificans sp. nov. and Flavobacterium ammoniigenes sp. nov., ammonifying bacteria isolated from surface river water.</title>
        <authorList>
            <person name="Watanabe K."/>
            <person name="Kitamura T."/>
            <person name="Ogata Y."/>
            <person name="Shindo C."/>
            <person name="Suda W."/>
        </authorList>
    </citation>
    <scope>NUCLEOTIDE SEQUENCE [LARGE SCALE GENOMIC DNA]</scope>
    <source>
        <strain evidence="1 2">GENT11</strain>
    </source>
</reference>
<evidence type="ECO:0000313" key="2">
    <source>
        <dbReference type="Proteomes" id="UP001319865"/>
    </source>
</evidence>
<reference evidence="1 2" key="2">
    <citation type="journal article" date="2022" name="Microorganisms">
        <title>Complete Genome Sequences of Two Flavobacterium ammonificans Strains and a Flavobacterium ammoniigenes Strain of Ammonifying Bacterioplankton Isolated from Surface River Water.</title>
        <authorList>
            <person name="Suda W."/>
            <person name="Ogata Y."/>
            <person name="Shindo C."/>
            <person name="Watanabe K."/>
        </authorList>
    </citation>
    <scope>NUCLEOTIDE SEQUENCE [LARGE SCALE GENOMIC DNA]</scope>
    <source>
        <strain evidence="1 2">GENT11</strain>
    </source>
</reference>
<protein>
    <recommendedName>
        <fullName evidence="3">Transmembrane protein</fullName>
    </recommendedName>
</protein>
<gene>
    <name evidence="1" type="ORF">GENT11_13940</name>
</gene>
<name>A0ABM7UZR6_9FLAO</name>
<sequence length="174" mass="20414">MFSNYPTYLINQLHFLKIVTTRFLKIVFKSNRAIKLVYLNHNADLLFESSFLVIKYNFQNALFYKINNQTTPSETPKVFNLSVITNPIEFVVYGFFEKQTYYIQFEPALTLNSKSFNTSISNLNIEQNNPSKLNLSIKTIQNKINTPKIKNQTIILNNQKIKILTQPFNQKEFI</sequence>
<evidence type="ECO:0000313" key="1">
    <source>
        <dbReference type="EMBL" id="BDB53082.1"/>
    </source>
</evidence>
<proteinExistence type="predicted"/>
<evidence type="ECO:0008006" key="3">
    <source>
        <dbReference type="Google" id="ProtNLM"/>
    </source>
</evidence>